<comment type="caution">
    <text evidence="3">The sequence shown here is derived from an EMBL/GenBank/DDBJ whole genome shotgun (WGS) entry which is preliminary data.</text>
</comment>
<dbReference type="AlphaFoldDB" id="A0A9D4UXX9"/>
<keyword evidence="1" id="KW-0805">Transcription regulation</keyword>
<protein>
    <recommendedName>
        <fullName evidence="5">DELLA protein</fullName>
    </recommendedName>
</protein>
<proteinExistence type="predicted"/>
<dbReference type="PANTHER" id="PTHR31636">
    <property type="entry name" value="OSJNBA0084A10.13 PROTEIN-RELATED"/>
    <property type="match status" value="1"/>
</dbReference>
<reference evidence="3" key="1">
    <citation type="submission" date="2021-01" db="EMBL/GenBank/DDBJ databases">
        <title>Adiantum capillus-veneris genome.</title>
        <authorList>
            <person name="Fang Y."/>
            <person name="Liao Q."/>
        </authorList>
    </citation>
    <scope>NUCLEOTIDE SEQUENCE</scope>
    <source>
        <strain evidence="3">H3</strain>
        <tissue evidence="3">Leaf</tissue>
    </source>
</reference>
<dbReference type="Pfam" id="PF03514">
    <property type="entry name" value="GRAS"/>
    <property type="match status" value="1"/>
</dbReference>
<keyword evidence="4" id="KW-1185">Reference proteome</keyword>
<dbReference type="InterPro" id="IPR005202">
    <property type="entry name" value="TF_GRAS"/>
</dbReference>
<dbReference type="EMBL" id="JABFUD020000009">
    <property type="protein sequence ID" value="KAI5075603.1"/>
    <property type="molecule type" value="Genomic_DNA"/>
</dbReference>
<dbReference type="PROSITE" id="PS50985">
    <property type="entry name" value="GRAS"/>
    <property type="match status" value="1"/>
</dbReference>
<dbReference type="Proteomes" id="UP000886520">
    <property type="component" value="Chromosome 9"/>
</dbReference>
<evidence type="ECO:0000256" key="1">
    <source>
        <dbReference type="ARBA" id="ARBA00023015"/>
    </source>
</evidence>
<evidence type="ECO:0008006" key="5">
    <source>
        <dbReference type="Google" id="ProtNLM"/>
    </source>
</evidence>
<evidence type="ECO:0000256" key="2">
    <source>
        <dbReference type="ARBA" id="ARBA00023163"/>
    </source>
</evidence>
<dbReference type="OrthoDB" id="1954906at2759"/>
<gene>
    <name evidence="3" type="ORF">GOP47_0009679</name>
</gene>
<name>A0A9D4UXX9_ADICA</name>
<keyword evidence="2" id="KW-0804">Transcription</keyword>
<evidence type="ECO:0000313" key="4">
    <source>
        <dbReference type="Proteomes" id="UP000886520"/>
    </source>
</evidence>
<organism evidence="3 4">
    <name type="scientific">Adiantum capillus-veneris</name>
    <name type="common">Maidenhair fern</name>
    <dbReference type="NCBI Taxonomy" id="13818"/>
    <lineage>
        <taxon>Eukaryota</taxon>
        <taxon>Viridiplantae</taxon>
        <taxon>Streptophyta</taxon>
        <taxon>Embryophyta</taxon>
        <taxon>Tracheophyta</taxon>
        <taxon>Polypodiopsida</taxon>
        <taxon>Polypodiidae</taxon>
        <taxon>Polypodiales</taxon>
        <taxon>Pteridineae</taxon>
        <taxon>Pteridaceae</taxon>
        <taxon>Vittarioideae</taxon>
        <taxon>Adiantum</taxon>
    </lineage>
</organism>
<accession>A0A9D4UXX9</accession>
<evidence type="ECO:0000313" key="3">
    <source>
        <dbReference type="EMBL" id="KAI5075603.1"/>
    </source>
</evidence>
<sequence length="628" mass="70180">MHHGKFQEAQSLQNDGFSHSAQGVDVLHTSHDLPPQEAIAYIRNFFEQDNQDASLSSFGELSAFHTKASEFAAILKEDSPALSLNWSSPIHSRQQALLLQPQEDVSTLESLTKCSIELVGKGMCDRFLLLNSLKSSHRLNCMPSKVLDVGLFRSLHSKPSILHEKEGDEVSGANKDVNGSIKHDEAQRIGSALKPRKDLSISKPRFHKYADMSISKLRHNGEYVNMKIDKAGLPMYIDLNDMLLQCCYAVGLNDTNAAKAVAWKVKQRTSPDGTAAERLAHYFVNALYARLAGIGWSLYRGHLLQHRPSFTQILEAKMKYMSSCPFTQASHLFSNETILRIAKGASKLVIIEYQFSGIQYPSLFEKLAALPGGPPKVHLIAMVIPHYSMPCAQTDVIFAAVEESGQRLAKYAASIKVPFHFTPWVGMPGKKDCHDFVSPKRLPGEVFVAISTSFLRFVMDGILDPQSIRLKRFKNLCGTCPDVFIKGVVSGAYSTPFFSARFKEALFHFTCVFDILDTFIGRKNQDRLVFESEVLGKAIVNVVACEGALVSTRVVKYKQWQAVIEEAGMQQLDLNANITYQVEGLLKRWHKDYMVVNDRKHLLLGWRGRTLYALSTWRSPASSCAMPS</sequence>